<protein>
    <recommendedName>
        <fullName evidence="1">SRR1-like domain-containing protein</fullName>
    </recommendedName>
</protein>
<dbReference type="AlphaFoldDB" id="A0A4U0XSX3"/>
<organism evidence="2 3">
    <name type="scientific">Friedmanniomyces simplex</name>
    <dbReference type="NCBI Taxonomy" id="329884"/>
    <lineage>
        <taxon>Eukaryota</taxon>
        <taxon>Fungi</taxon>
        <taxon>Dikarya</taxon>
        <taxon>Ascomycota</taxon>
        <taxon>Pezizomycotina</taxon>
        <taxon>Dothideomycetes</taxon>
        <taxon>Dothideomycetidae</taxon>
        <taxon>Mycosphaerellales</taxon>
        <taxon>Teratosphaeriaceae</taxon>
        <taxon>Friedmanniomyces</taxon>
    </lineage>
</organism>
<dbReference type="Pfam" id="PF07985">
    <property type="entry name" value="SRR1"/>
    <property type="match status" value="1"/>
</dbReference>
<reference evidence="2 3" key="1">
    <citation type="submission" date="2017-03" db="EMBL/GenBank/DDBJ databases">
        <title>Genomes of endolithic fungi from Antarctica.</title>
        <authorList>
            <person name="Coleine C."/>
            <person name="Masonjones S."/>
            <person name="Stajich J.E."/>
        </authorList>
    </citation>
    <scope>NUCLEOTIDE SEQUENCE [LARGE SCALE GENOMIC DNA]</scope>
    <source>
        <strain evidence="2 3">CCFEE 5184</strain>
    </source>
</reference>
<dbReference type="EMBL" id="NAJQ01000083">
    <property type="protein sequence ID" value="TKA79737.1"/>
    <property type="molecule type" value="Genomic_DNA"/>
</dbReference>
<dbReference type="PANTHER" id="PTHR42080">
    <property type="entry name" value="SRR1 DOMAIN-CONTAINING PROTEIN"/>
    <property type="match status" value="1"/>
</dbReference>
<proteinExistence type="predicted"/>
<dbReference type="PANTHER" id="PTHR42080:SF1">
    <property type="entry name" value="SRR1-LIKE DOMAIN-CONTAINING PROTEIN"/>
    <property type="match status" value="1"/>
</dbReference>
<comment type="caution">
    <text evidence="2">The sequence shown here is derived from an EMBL/GenBank/DDBJ whole genome shotgun (WGS) entry which is preliminary data.</text>
</comment>
<sequence length="277" mass="31486">MPCGAEEQLEEGWTRVGKGKRYVPEYLEGLDPPVKGLTVEHVHADFEAKSKLWRNSTCRKAVLAILDKQQPDAGWQLTEAVCLATNSFSRDNWQARQRSMMQWAAFFDITQYLQNKQDVYVNVFAQEPNYTLLDKQFLEALNVQVLEATHNTDYSTGLGEAKQFVVPSAFVFEPFMKISLENVQDLFGADPALYIGSSVERSLRLLQDDIDAKAARDAAYGRTVVDIDRKKLGSCSAAELMGGRRSYRMPRFEEDPNIFEGLLIYWKQPHEEDAEDG</sequence>
<dbReference type="Proteomes" id="UP000309340">
    <property type="component" value="Unassembled WGS sequence"/>
</dbReference>
<gene>
    <name evidence="2" type="ORF">B0A55_04368</name>
</gene>
<evidence type="ECO:0000313" key="3">
    <source>
        <dbReference type="Proteomes" id="UP000309340"/>
    </source>
</evidence>
<accession>A0A4U0XSX3</accession>
<name>A0A4U0XSX3_9PEZI</name>
<feature type="domain" description="SRR1-like" evidence="1">
    <location>
        <begin position="72"/>
        <end position="206"/>
    </location>
</feature>
<dbReference type="OrthoDB" id="5318346at2759"/>
<keyword evidence="3" id="KW-1185">Reference proteome</keyword>
<evidence type="ECO:0000259" key="1">
    <source>
        <dbReference type="Pfam" id="PF07985"/>
    </source>
</evidence>
<dbReference type="InterPro" id="IPR012942">
    <property type="entry name" value="SRR1-like"/>
</dbReference>
<evidence type="ECO:0000313" key="2">
    <source>
        <dbReference type="EMBL" id="TKA79737.1"/>
    </source>
</evidence>